<name>A0A9D1SCZ4_9BACT</name>
<evidence type="ECO:0000313" key="2">
    <source>
        <dbReference type="Proteomes" id="UP000824112"/>
    </source>
</evidence>
<protein>
    <submittedName>
        <fullName evidence="1">Acyloxyacyl hydrolase</fullName>
    </submittedName>
</protein>
<dbReference type="Gene3D" id="2.40.160.20">
    <property type="match status" value="1"/>
</dbReference>
<sequence>MERETEDEVKTKKPSFISLDTKGGWVFPTNDFVSGKNKIPYYSSISLKYGRGSDGDSWDDKAYGMPYYGIGFYSANFFDKKDLGLPFALYLFQGATVRRFNPKWALNYEWNLGMSFNWDPYDPFDNPNNVALGSSVNVYVAGSMYMKYYINEAFDLNMGVSLTHFSNGAYRLPNKGLNLVAPYLELVYNINRPKSIVLSESEMEPPEIEKHIVHDVMFTITSRQIRFDTTGTGLPSRYIDRQFKVFGLSYAPMIVNSYKYRWGPSFEFVYDESSDARAWREKHPVDGMYYDRVELGSVWKRFSCGVSLKGEVTMPRISIFANFGYNLLHGNEYDYRFYQIMGVKAYLKENLFGTFGIRASRFSKAQYLYWSLGYSFDGKPFKKKKNKG</sequence>
<dbReference type="InterPro" id="IPR018550">
    <property type="entry name" value="Lipid-A_deacylase-rel"/>
</dbReference>
<accession>A0A9D1SCZ4</accession>
<proteinExistence type="predicted"/>
<dbReference type="Proteomes" id="UP000824112">
    <property type="component" value="Unassembled WGS sequence"/>
</dbReference>
<comment type="caution">
    <text evidence="1">The sequence shown here is derived from an EMBL/GenBank/DDBJ whole genome shotgun (WGS) entry which is preliminary data.</text>
</comment>
<dbReference type="GO" id="GO:0016787">
    <property type="term" value="F:hydrolase activity"/>
    <property type="evidence" value="ECO:0007669"/>
    <property type="project" value="UniProtKB-KW"/>
</dbReference>
<organism evidence="1 2">
    <name type="scientific">Candidatus Gallibacteroides avistercoris</name>
    <dbReference type="NCBI Taxonomy" id="2840833"/>
    <lineage>
        <taxon>Bacteria</taxon>
        <taxon>Pseudomonadati</taxon>
        <taxon>Bacteroidota</taxon>
        <taxon>Bacteroidia</taxon>
        <taxon>Bacteroidales</taxon>
        <taxon>Bacteroidaceae</taxon>
        <taxon>Bacteroidaceae incertae sedis</taxon>
        <taxon>Candidatus Gallibacteroides</taxon>
    </lineage>
</organism>
<keyword evidence="1" id="KW-0378">Hydrolase</keyword>
<dbReference type="EMBL" id="DVNA01000198">
    <property type="protein sequence ID" value="HIU55879.1"/>
    <property type="molecule type" value="Genomic_DNA"/>
</dbReference>
<reference evidence="1" key="2">
    <citation type="journal article" date="2021" name="PeerJ">
        <title>Extensive microbial diversity within the chicken gut microbiome revealed by metagenomics and culture.</title>
        <authorList>
            <person name="Gilroy R."/>
            <person name="Ravi A."/>
            <person name="Getino M."/>
            <person name="Pursley I."/>
            <person name="Horton D.L."/>
            <person name="Alikhan N.F."/>
            <person name="Baker D."/>
            <person name="Gharbi K."/>
            <person name="Hall N."/>
            <person name="Watson M."/>
            <person name="Adriaenssens E.M."/>
            <person name="Foster-Nyarko E."/>
            <person name="Jarju S."/>
            <person name="Secka A."/>
            <person name="Antonio M."/>
            <person name="Oren A."/>
            <person name="Chaudhuri R.R."/>
            <person name="La Ragione R."/>
            <person name="Hildebrand F."/>
            <person name="Pallen M.J."/>
        </authorList>
    </citation>
    <scope>NUCLEOTIDE SEQUENCE</scope>
    <source>
        <strain evidence="1">CHK158-818</strain>
    </source>
</reference>
<dbReference type="Pfam" id="PF09411">
    <property type="entry name" value="PagL"/>
    <property type="match status" value="1"/>
</dbReference>
<reference evidence="1" key="1">
    <citation type="submission" date="2020-10" db="EMBL/GenBank/DDBJ databases">
        <authorList>
            <person name="Gilroy R."/>
        </authorList>
    </citation>
    <scope>NUCLEOTIDE SEQUENCE</scope>
    <source>
        <strain evidence="1">CHK158-818</strain>
    </source>
</reference>
<dbReference type="AlphaFoldDB" id="A0A9D1SCZ4"/>
<gene>
    <name evidence="1" type="ORF">IAB03_08765</name>
</gene>
<evidence type="ECO:0000313" key="1">
    <source>
        <dbReference type="EMBL" id="HIU55879.1"/>
    </source>
</evidence>